<sequence length="396" mass="42030">MGAFDVISVRKQFPALDEGAAHFDGPGGSQTPRVVADAVAATMVAAMANRGHLTAAERRADEIVVAAREATADLLGTDPRGIVFGRSMTQLTYDFSRTLAKSWGPGDEVIVSRLDHDANVRPWVQAAEAVGATVRWLGFDTATSELDDIAPLLTDRTRLVAATGASNLLGTRPDVARIADQVHQAGALIYVDGVHLTAHAPVDATYADFYACSPYKFFGPHLGVLTAAPELLETLHPDKLLPSADVVPERFEFGTLPYELLAGTTAAVDFLAGLGGTGSTRRERLLDSLRVVEEYEDSLREGLESRLAAIPGITLHGHASRRTPTLLFTVDGWEPSTVAARLAAAGVNAPAGSFYAYEPARHLGLGPAGGVRVGLAPYTDQSDVDRLVDAITRLDD</sequence>
<evidence type="ECO:0000313" key="3">
    <source>
        <dbReference type="Proteomes" id="UP000293342"/>
    </source>
</evidence>
<dbReference type="EMBL" id="SJKD01000004">
    <property type="protein sequence ID" value="TCC48668.1"/>
    <property type="molecule type" value="Genomic_DNA"/>
</dbReference>
<dbReference type="InterPro" id="IPR000192">
    <property type="entry name" value="Aminotrans_V_dom"/>
</dbReference>
<dbReference type="InterPro" id="IPR015422">
    <property type="entry name" value="PyrdxlP-dep_Trfase_small"/>
</dbReference>
<dbReference type="Gene3D" id="3.90.1150.10">
    <property type="entry name" value="Aspartate Aminotransferase, domain 1"/>
    <property type="match status" value="1"/>
</dbReference>
<dbReference type="InterPro" id="IPR011340">
    <property type="entry name" value="Cys_dSase-rel"/>
</dbReference>
<gene>
    <name evidence="2" type="ORF">E0H75_18960</name>
</gene>
<dbReference type="InterPro" id="IPR015421">
    <property type="entry name" value="PyrdxlP-dep_Trfase_major"/>
</dbReference>
<protein>
    <submittedName>
        <fullName evidence="2">Cysteine desulfurase-like protein</fullName>
    </submittedName>
</protein>
<feature type="domain" description="Aminotransferase class V" evidence="1">
    <location>
        <begin position="23"/>
        <end position="387"/>
    </location>
</feature>
<dbReference type="Gene3D" id="3.40.640.10">
    <property type="entry name" value="Type I PLP-dependent aspartate aminotransferase-like (Major domain)"/>
    <property type="match status" value="1"/>
</dbReference>
<organism evidence="2 3">
    <name type="scientific">Kribbella capetownensis</name>
    <dbReference type="NCBI Taxonomy" id="1572659"/>
    <lineage>
        <taxon>Bacteria</taxon>
        <taxon>Bacillati</taxon>
        <taxon>Actinomycetota</taxon>
        <taxon>Actinomycetes</taxon>
        <taxon>Propionibacteriales</taxon>
        <taxon>Kribbellaceae</taxon>
        <taxon>Kribbella</taxon>
    </lineage>
</organism>
<evidence type="ECO:0000259" key="1">
    <source>
        <dbReference type="Pfam" id="PF00266"/>
    </source>
</evidence>
<dbReference type="AlphaFoldDB" id="A0A4R0JU44"/>
<keyword evidence="3" id="KW-1185">Reference proteome</keyword>
<name>A0A4R0JU44_9ACTN</name>
<dbReference type="InterPro" id="IPR015424">
    <property type="entry name" value="PyrdxlP-dep_Trfase"/>
</dbReference>
<dbReference type="OrthoDB" id="7592443at2"/>
<evidence type="ECO:0000313" key="2">
    <source>
        <dbReference type="EMBL" id="TCC48668.1"/>
    </source>
</evidence>
<proteinExistence type="predicted"/>
<dbReference type="Pfam" id="PF00266">
    <property type="entry name" value="Aminotran_5"/>
    <property type="match status" value="1"/>
</dbReference>
<comment type="caution">
    <text evidence="2">The sequence shown here is derived from an EMBL/GenBank/DDBJ whole genome shotgun (WGS) entry which is preliminary data.</text>
</comment>
<dbReference type="Proteomes" id="UP000293342">
    <property type="component" value="Unassembled WGS sequence"/>
</dbReference>
<dbReference type="NCBIfam" id="TIGR01976">
    <property type="entry name" value="am_tr_V_VC1184"/>
    <property type="match status" value="1"/>
</dbReference>
<dbReference type="RefSeq" id="WP_131514908.1">
    <property type="nucleotide sequence ID" value="NZ_SJKD01000004.1"/>
</dbReference>
<dbReference type="PANTHER" id="PTHR43586:SF21">
    <property type="entry name" value="PYRIDOXAL PHOSPHATE (PLP)-DEPENDENT ASPARTATE AMINOTRANSFERASE SUPERFAMILY"/>
    <property type="match status" value="1"/>
</dbReference>
<accession>A0A4R0JU44</accession>
<reference evidence="2 3" key="1">
    <citation type="submission" date="2019-02" db="EMBL/GenBank/DDBJ databases">
        <title>Kribbella capetownensis sp. nov. and Kribbella speibonae sp. nov., isolated from soil.</title>
        <authorList>
            <person name="Curtis S.M."/>
            <person name="Norton I."/>
            <person name="Everest G.J."/>
            <person name="Meyers P.R."/>
        </authorList>
    </citation>
    <scope>NUCLEOTIDE SEQUENCE [LARGE SCALE GENOMIC DNA]</scope>
    <source>
        <strain evidence="2 3">YM53</strain>
    </source>
</reference>
<dbReference type="PANTHER" id="PTHR43586">
    <property type="entry name" value="CYSTEINE DESULFURASE"/>
    <property type="match status" value="1"/>
</dbReference>
<dbReference type="SUPFAM" id="SSF53383">
    <property type="entry name" value="PLP-dependent transferases"/>
    <property type="match status" value="1"/>
</dbReference>